<evidence type="ECO:0000256" key="7">
    <source>
        <dbReference type="RuleBase" id="RU000405"/>
    </source>
</evidence>
<feature type="compositionally biased region" description="Gly residues" evidence="8">
    <location>
        <begin position="2051"/>
        <end position="2067"/>
    </location>
</feature>
<dbReference type="InterPro" id="IPR018297">
    <property type="entry name" value="A/G_cyclase_CS"/>
</dbReference>
<feature type="compositionally biased region" description="Polar residues" evidence="8">
    <location>
        <begin position="1719"/>
        <end position="1736"/>
    </location>
</feature>
<keyword evidence="5 9" id="KW-0472">Membrane</keyword>
<keyword evidence="4 9" id="KW-1133">Transmembrane helix</keyword>
<feature type="region of interest" description="Disordered" evidence="8">
    <location>
        <begin position="911"/>
        <end position="934"/>
    </location>
</feature>
<dbReference type="SMART" id="SM00044">
    <property type="entry name" value="CYCc"/>
    <property type="match status" value="1"/>
</dbReference>
<dbReference type="InterPro" id="IPR029787">
    <property type="entry name" value="Nucleotide_cyclase"/>
</dbReference>
<evidence type="ECO:0000256" key="5">
    <source>
        <dbReference type="ARBA" id="ARBA00023136"/>
    </source>
</evidence>
<dbReference type="Proteomes" id="UP000612055">
    <property type="component" value="Unassembled WGS sequence"/>
</dbReference>
<feature type="compositionally biased region" description="Basic and acidic residues" evidence="8">
    <location>
        <begin position="1023"/>
        <end position="1032"/>
    </location>
</feature>
<name>A0A835Y2J7_9CHLO</name>
<feature type="region of interest" description="Disordered" evidence="8">
    <location>
        <begin position="1660"/>
        <end position="1742"/>
    </location>
</feature>
<feature type="compositionally biased region" description="Gly residues" evidence="8">
    <location>
        <begin position="777"/>
        <end position="787"/>
    </location>
</feature>
<feature type="compositionally biased region" description="Low complexity" evidence="8">
    <location>
        <begin position="318"/>
        <end position="332"/>
    </location>
</feature>
<dbReference type="GO" id="GO:0000166">
    <property type="term" value="F:nucleotide binding"/>
    <property type="evidence" value="ECO:0007669"/>
    <property type="project" value="UniProtKB-KW"/>
</dbReference>
<dbReference type="InterPro" id="IPR050401">
    <property type="entry name" value="Cyclic_nucleotide_synthase"/>
</dbReference>
<feature type="compositionally biased region" description="Low complexity" evidence="8">
    <location>
        <begin position="847"/>
        <end position="863"/>
    </location>
</feature>
<feature type="region of interest" description="Disordered" evidence="8">
    <location>
        <begin position="349"/>
        <end position="418"/>
    </location>
</feature>
<dbReference type="GO" id="GO:0004016">
    <property type="term" value="F:adenylate cyclase activity"/>
    <property type="evidence" value="ECO:0007669"/>
    <property type="project" value="TreeGrafter"/>
</dbReference>
<evidence type="ECO:0000313" key="11">
    <source>
        <dbReference type="EMBL" id="KAG2494748.1"/>
    </source>
</evidence>
<dbReference type="PROSITE" id="PS50125">
    <property type="entry name" value="GUANYLATE_CYCLASE_2"/>
    <property type="match status" value="1"/>
</dbReference>
<proteinExistence type="inferred from homology"/>
<feature type="transmembrane region" description="Helical" evidence="9">
    <location>
        <begin position="474"/>
        <end position="498"/>
    </location>
</feature>
<comment type="caution">
    <text evidence="11">The sequence shown here is derived from an EMBL/GenBank/DDBJ whole genome shotgun (WGS) entry which is preliminary data.</text>
</comment>
<dbReference type="FunFam" id="3.30.70.1230:FF:000059">
    <property type="entry name" value="Guanylate cyclase"/>
    <property type="match status" value="1"/>
</dbReference>
<feature type="compositionally biased region" description="Polar residues" evidence="8">
    <location>
        <begin position="1214"/>
        <end position="1225"/>
    </location>
</feature>
<keyword evidence="12" id="KW-1185">Reference proteome</keyword>
<dbReference type="PANTHER" id="PTHR11920">
    <property type="entry name" value="GUANYLYL CYCLASE"/>
    <property type="match status" value="1"/>
</dbReference>
<dbReference type="PANTHER" id="PTHR11920:SF335">
    <property type="entry name" value="GUANYLATE CYCLASE"/>
    <property type="match status" value="1"/>
</dbReference>
<feature type="transmembrane region" description="Helical" evidence="9">
    <location>
        <begin position="600"/>
        <end position="618"/>
    </location>
</feature>
<feature type="transmembrane region" description="Helical" evidence="9">
    <location>
        <begin position="560"/>
        <end position="580"/>
    </location>
</feature>
<feature type="compositionally biased region" description="Low complexity" evidence="8">
    <location>
        <begin position="883"/>
        <end position="893"/>
    </location>
</feature>
<dbReference type="SUPFAM" id="SSF55073">
    <property type="entry name" value="Nucleotide cyclase"/>
    <property type="match status" value="1"/>
</dbReference>
<dbReference type="PROSITE" id="PS00452">
    <property type="entry name" value="GUANYLATE_CYCLASE_1"/>
    <property type="match status" value="1"/>
</dbReference>
<dbReference type="Gene3D" id="3.30.70.1230">
    <property type="entry name" value="Nucleotide cyclase"/>
    <property type="match status" value="1"/>
</dbReference>
<evidence type="ECO:0000256" key="9">
    <source>
        <dbReference type="SAM" id="Phobius"/>
    </source>
</evidence>
<keyword evidence="6 7" id="KW-0456">Lyase</keyword>
<comment type="subcellular location">
    <subcellularLocation>
        <location evidence="1">Membrane</location>
    </subcellularLocation>
</comment>
<feature type="transmembrane region" description="Helical" evidence="9">
    <location>
        <begin position="15"/>
        <end position="36"/>
    </location>
</feature>
<feature type="transmembrane region" description="Helical" evidence="9">
    <location>
        <begin position="85"/>
        <end position="103"/>
    </location>
</feature>
<accession>A0A835Y2J7</accession>
<feature type="region of interest" description="Disordered" evidence="8">
    <location>
        <begin position="2040"/>
        <end position="2072"/>
    </location>
</feature>
<evidence type="ECO:0000256" key="1">
    <source>
        <dbReference type="ARBA" id="ARBA00004370"/>
    </source>
</evidence>
<dbReference type="OrthoDB" id="539035at2759"/>
<feature type="region of interest" description="Disordered" evidence="8">
    <location>
        <begin position="282"/>
        <end position="337"/>
    </location>
</feature>
<keyword evidence="2 9" id="KW-0812">Transmembrane</keyword>
<comment type="similarity">
    <text evidence="7">Belongs to the adenylyl cyclase class-4/guanylyl cyclase family.</text>
</comment>
<feature type="compositionally biased region" description="Low complexity" evidence="8">
    <location>
        <begin position="680"/>
        <end position="691"/>
    </location>
</feature>
<feature type="transmembrane region" description="Helical" evidence="9">
    <location>
        <begin position="123"/>
        <end position="145"/>
    </location>
</feature>
<evidence type="ECO:0000256" key="8">
    <source>
        <dbReference type="SAM" id="MobiDB-lite"/>
    </source>
</evidence>
<gene>
    <name evidence="11" type="ORF">HYH03_006994</name>
</gene>
<dbReference type="InterPro" id="IPR001054">
    <property type="entry name" value="A/G_cyclase"/>
</dbReference>
<protein>
    <recommendedName>
        <fullName evidence="10">Guanylate cyclase domain-containing protein</fullName>
    </recommendedName>
</protein>
<dbReference type="Pfam" id="PF00211">
    <property type="entry name" value="Guanylate_cyc"/>
    <property type="match status" value="1"/>
</dbReference>
<feature type="compositionally biased region" description="Pro residues" evidence="8">
    <location>
        <begin position="1227"/>
        <end position="1239"/>
    </location>
</feature>
<feature type="region of interest" description="Disordered" evidence="8">
    <location>
        <begin position="625"/>
        <end position="725"/>
    </location>
</feature>
<sequence length="2300" mass="231592">MKLGFITEFGLLEGIWLAVNAFQFGLVSGWLLFGGLHPRLGPHRSQEAPHDKAVSGSSGKVHHAHALSSGDARLRRHAALLQRLAVMRCLAIAVQSFQLLAVLRMWQGYRVGTGRGALEGHHLAFAGLLAPVLKHAALLAACMAAPGAYLAHRRQLHAVSDLGRLLGLIMQATSECPTVRAKSYSHELIMAGLSMIVQQDPSDVFVARLGLTALVCLAGHLDALLNRPAAAPGLVSGPSGLGSGGSDLPTETLKFLIAYCVLLGANSLYGLLMGPAPTWAGGRSLGRPSDSAATGDEGREEAEAETGRAPSSRGVGSGAASPLPSPRPSHSLDAGTSWAAFGGGGSAVTLSRGRSGALPPAGSLGLTRAGGPHSVASGSLAATAGPAGRSGSFELVSGPGAPSALPPRAPGSGGVEADGGAVHSERCAGTAGPYAAVRVHHKHLVKLCVIRTFAFVYLMAHVARDARVRGESVWLYFGSIHLTALGAALYVAAPLLALACPALYARWGAQLHTANWALTLTIRGSCLLLEPPGAHDMHVARSFYFNLLNALASDAEPHSFALVTGLMGLAWMALHAFLLASRGSLGPGPLTSASLVRVATPYPLAWAAALVLHVVTRVPRFVRAGSPSHRHGHGSSSSHAMHDLAGRTMGGVGSGELTNGIGGTAEGLGSGVRGEGGGSAALLRRAPWRRPGGSEPRRPTLGSFHSTFSQPHLHSHLHPHSPGLAAGGRSYAPAAGLGGGGLGKMLGFGSSVSSLRTLDSAGTSGVLSLTTLVQPSRGGGGGGGGGRRPPPLRSRTDGAAGLSGAEPTAAGSKPGMDRPVFGSSAQLTTAGADVDSATDGGGGGSGTSSAVPSRLTSTVSGTPPVSPPPTAVARSPFTPLRTSAGGAAPVSPGAPAAAVAAAAALKSAVAGAPTSDVSSHTGRRSLSGGSGHTGVALPVAVEPGRLAEVVRLLDPVDEHGSSAAQSDDGAAVGGCDTEATATAAGVEAPAADGEGAATEVLEGVAFQTAAALKDCDRGGAEEVQRAEARVEEADGASGVSAQEADGRPGSTPTAPTPLRTEGSLPPARSPLGRRAAAGAAAGPGAPFAQSPEDVGLAGSSMEEGLDAGESWAEAEAERREQGAAGGEGPGFVLPLAPEAAVEEAAATAAETDAASMAEAELVAFAGLDLPPLPPPPPPYNPARDLPALSPYIKPPSRLCSGPLLGPGRGPSGRTFSGRSWRSGTQLPPAPPPPPPPAPPLSLLRCRARDRAAAALRLVLLLHAAAPLLALVLDLARPRCRTPIDAASDACLHAGRQSWLSQLPAAVGLGAASPGDSLAFSRHVLAYGILTLADVALSLGPFLAPRLFAAGRSLLWPLLLVGLEEARLFAVGGMGVCVGRPGRLYATHFLGSALWRLLELPPRAFQWAAGLRLASLVHHAAMPYGQESNGADYLLVLIRGSVVSVLGYVAAHLLLTQAVPAANLAASGALAVGRQLPAARARLLRMLSSTDCAAMLGLAGLAAVHVVSCLVDLDLDRVSLVAETRAVSELVAVVQDALVASSQGYFRRGEALPPGLAHGVVGVLAAAVAAAALRALFLVSHESMGRDAEWYRQHGAALAALHDVAARETEVDELLATLELETRDLYGRCSVYLAVMPSYARLLSSSAFAWCLPVPSGHLPPPHPSHPPSRNASGADLSPAPSAAAPTLFPATPTPPGAQYEPAAQGSPPTPSPTPFANAPTGQAQAQASPSTDPNSNGYGLPPWLGPGPGLGLATLVPIHELRPALRSLVESGAAAGGAWAAARGAVAALRAGELVVAADVGPTAWGGSTGSSHLDWLLSASCASGVAIFPVTGLGAAGPTATTSANGQPPNGQPPASLVGALVVLSPVHGELDAGLLCLSADVAHALGGALHLRHVLAEYRAGEAILYDVLPANVADALMSQKLDPAFRRVSHSASASAPQHSAAALGPLALRSPSVSGSGAVSGALPSPSGGGAAARSTLSAGQLSADLFGSAAAAGAGATAANGYGLLDNGGGGSGGGGFALLPPPPRVRVRQLHSGPRVSTLLREEGGGPAGISGGSFSSGGGTPAAANTPSPIGGSGAFIGSMKETGDIVYKQWHGGVSVLFADIVGWTALAQEVEAEAVMMLLHELFCKYDAIADEMGIYKVETIGDCYMAASGLLAEDPHHASALVAFGKALVRAADTVLNPKTGGGVQIRVGVHSGRVMSGIVGRHRARYCLFGDTVNTASRMESTGVPGRVQVSEVTYQQMLTHPTPLAGPDEFEPRGEVPVKGKGLMRTYLSMPVLDAPPRPPSVANLVPA</sequence>
<evidence type="ECO:0000256" key="4">
    <source>
        <dbReference type="ARBA" id="ARBA00022989"/>
    </source>
</evidence>
<evidence type="ECO:0000256" key="3">
    <source>
        <dbReference type="ARBA" id="ARBA00022741"/>
    </source>
</evidence>
<feature type="compositionally biased region" description="Low complexity" evidence="8">
    <location>
        <begin position="1063"/>
        <end position="1086"/>
    </location>
</feature>
<feature type="region of interest" description="Disordered" evidence="8">
    <location>
        <begin position="1023"/>
        <end position="1133"/>
    </location>
</feature>
<evidence type="ECO:0000256" key="6">
    <source>
        <dbReference type="ARBA" id="ARBA00023239"/>
    </source>
</evidence>
<dbReference type="GO" id="GO:0007168">
    <property type="term" value="P:receptor guanylyl cyclase signaling pathway"/>
    <property type="evidence" value="ECO:0007669"/>
    <property type="project" value="TreeGrafter"/>
</dbReference>
<feature type="region of interest" description="Disordered" evidence="8">
    <location>
        <begin position="772"/>
        <end position="893"/>
    </location>
</feature>
<dbReference type="GO" id="GO:0004383">
    <property type="term" value="F:guanylate cyclase activity"/>
    <property type="evidence" value="ECO:0007669"/>
    <property type="project" value="TreeGrafter"/>
</dbReference>
<keyword evidence="3" id="KW-0547">Nucleotide-binding</keyword>
<feature type="compositionally biased region" description="Low complexity" evidence="8">
    <location>
        <begin position="1667"/>
        <end position="1690"/>
    </location>
</feature>
<reference evidence="11" key="1">
    <citation type="journal article" date="2020" name="bioRxiv">
        <title>Comparative genomics of Chlamydomonas.</title>
        <authorList>
            <person name="Craig R.J."/>
            <person name="Hasan A.R."/>
            <person name="Ness R.W."/>
            <person name="Keightley P.D."/>
        </authorList>
    </citation>
    <scope>NUCLEOTIDE SEQUENCE</scope>
    <source>
        <strain evidence="11">CCAP 11/70</strain>
    </source>
</reference>
<dbReference type="GO" id="GO:0001653">
    <property type="term" value="F:peptide receptor activity"/>
    <property type="evidence" value="ECO:0007669"/>
    <property type="project" value="TreeGrafter"/>
</dbReference>
<feature type="compositionally biased region" description="Low complexity" evidence="8">
    <location>
        <begin position="828"/>
        <end position="838"/>
    </location>
</feature>
<organism evidence="11 12">
    <name type="scientific">Edaphochlamys debaryana</name>
    <dbReference type="NCBI Taxonomy" id="47281"/>
    <lineage>
        <taxon>Eukaryota</taxon>
        <taxon>Viridiplantae</taxon>
        <taxon>Chlorophyta</taxon>
        <taxon>core chlorophytes</taxon>
        <taxon>Chlorophyceae</taxon>
        <taxon>CS clade</taxon>
        <taxon>Chlamydomonadales</taxon>
        <taxon>Chlamydomonadales incertae sedis</taxon>
        <taxon>Edaphochlamys</taxon>
    </lineage>
</organism>
<dbReference type="GO" id="GO:0005886">
    <property type="term" value="C:plasma membrane"/>
    <property type="evidence" value="ECO:0007669"/>
    <property type="project" value="TreeGrafter"/>
</dbReference>
<evidence type="ECO:0000259" key="10">
    <source>
        <dbReference type="PROSITE" id="PS50125"/>
    </source>
</evidence>
<feature type="domain" description="Guanylate cyclase" evidence="10">
    <location>
        <begin position="2103"/>
        <end position="2231"/>
    </location>
</feature>
<evidence type="ECO:0000313" key="12">
    <source>
        <dbReference type="Proteomes" id="UP000612055"/>
    </source>
</evidence>
<evidence type="ECO:0000256" key="2">
    <source>
        <dbReference type="ARBA" id="ARBA00022692"/>
    </source>
</evidence>
<dbReference type="EMBL" id="JAEHOE010000028">
    <property type="protein sequence ID" value="KAG2494748.1"/>
    <property type="molecule type" value="Genomic_DNA"/>
</dbReference>
<dbReference type="CDD" id="cd07302">
    <property type="entry name" value="CHD"/>
    <property type="match status" value="1"/>
</dbReference>
<feature type="compositionally biased region" description="Gly residues" evidence="8">
    <location>
        <begin position="648"/>
        <end position="679"/>
    </location>
</feature>
<dbReference type="GO" id="GO:0035556">
    <property type="term" value="P:intracellular signal transduction"/>
    <property type="evidence" value="ECO:0007669"/>
    <property type="project" value="InterPro"/>
</dbReference>
<feature type="region of interest" description="Disordered" evidence="8">
    <location>
        <begin position="1199"/>
        <end position="1242"/>
    </location>
</feature>